<dbReference type="eggNOG" id="COG1354">
    <property type="taxonomic scope" value="Bacteria"/>
</dbReference>
<reference evidence="3 4" key="1">
    <citation type="journal article" date="2014" name="PLoS ONE">
        <title>An emerging Mycoplasma associated with trichomoniasis, vaginal infection and disease.</title>
        <authorList>
            <consortium name="Vaginal Microbiome Consortium"/>
            <person name="Fettweis J.M."/>
            <person name="Serrano M.G."/>
            <person name="Huang B."/>
            <person name="Brooks J.P."/>
            <person name="Glascock A.L."/>
            <person name="Sheth N.U."/>
            <person name="Strauss J.F.III."/>
            <person name="Jefferson K.K."/>
            <person name="Buck G.A."/>
        </authorList>
    </citation>
    <scope>NUCLEOTIDE SEQUENCE [LARGE SCALE GENOMIC DNA]</scope>
    <source>
        <strain evidence="3 4">VCU_M1</strain>
    </source>
</reference>
<evidence type="ECO:0000256" key="2">
    <source>
        <dbReference type="ARBA" id="ARBA00044777"/>
    </source>
</evidence>
<protein>
    <recommendedName>
        <fullName evidence="2">Segregation and condensation protein A</fullName>
    </recommendedName>
</protein>
<evidence type="ECO:0000313" key="3">
    <source>
        <dbReference type="EMBL" id="AIV03926.1"/>
    </source>
</evidence>
<dbReference type="KEGG" id="mgj:MGM1_5680"/>
<proteinExistence type="predicted"/>
<dbReference type="Gene3D" id="6.10.250.2410">
    <property type="match status" value="1"/>
</dbReference>
<sequence>MGANFNLRLKDFEGPLDLIDTLVREKKLDIMNLDVAAVAQQYLGFVRNQINTISIDEAAEYLEMAIYLIALKSKKAIPLENNISNENSFEYERDKLVQRIIEYRKYKAVADFLTTKKENRIHQYAKFSNDVEDFRPENLSVEKLPEKIDLQKLWDALNSAFIKYRSSLFAKAKIFVQELSVNKIEDDLWDYLSTNKIKQITFSEYFATLDEMEISQQYLVTLFLAILDLVKYGKISIEQNENLEIVINNNELIKEIK</sequence>
<keyword evidence="1" id="KW-0159">Chromosome partition</keyword>
<accession>A0A097STJ8</accession>
<dbReference type="InterPro" id="IPR003768">
    <property type="entry name" value="ScpA"/>
</dbReference>
<dbReference type="PANTHER" id="PTHR33969">
    <property type="entry name" value="SEGREGATION AND CONDENSATION PROTEIN A"/>
    <property type="match status" value="1"/>
</dbReference>
<dbReference type="Proteomes" id="UP000030066">
    <property type="component" value="Chromosome"/>
</dbReference>
<name>A0A097STJ8_9BACT</name>
<dbReference type="Pfam" id="PF02616">
    <property type="entry name" value="SMC_ScpA"/>
    <property type="match status" value="1"/>
</dbReference>
<dbReference type="PANTHER" id="PTHR33969:SF2">
    <property type="entry name" value="SEGREGATION AND CONDENSATION PROTEIN A"/>
    <property type="match status" value="1"/>
</dbReference>
<dbReference type="HOGENOM" id="CLU_038686_3_1_14"/>
<dbReference type="AlphaFoldDB" id="A0A097STJ8"/>
<gene>
    <name evidence="3" type="primary">scpA</name>
    <name evidence="3" type="ORF">MGM1_5680</name>
</gene>
<evidence type="ECO:0000313" key="4">
    <source>
        <dbReference type="Proteomes" id="UP000030066"/>
    </source>
</evidence>
<keyword evidence="4" id="KW-1185">Reference proteome</keyword>
<dbReference type="GO" id="GO:0007059">
    <property type="term" value="P:chromosome segregation"/>
    <property type="evidence" value="ECO:0007669"/>
    <property type="project" value="UniProtKB-KW"/>
</dbReference>
<evidence type="ECO:0000256" key="1">
    <source>
        <dbReference type="ARBA" id="ARBA00022829"/>
    </source>
</evidence>
<organism evidence="3 4">
    <name type="scientific">Candidatus Malacoplasma girerdii</name>
    <dbReference type="NCBI Taxonomy" id="1318617"/>
    <lineage>
        <taxon>Bacteria</taxon>
        <taxon>Bacillati</taxon>
        <taxon>Mycoplasmatota</taxon>
        <taxon>Mycoplasmoidales</taxon>
        <taxon>Mycoplasmoidaceae</taxon>
        <taxon>Malacoplasma</taxon>
    </lineage>
</organism>
<dbReference type="EMBL" id="CP007711">
    <property type="protein sequence ID" value="AIV03926.1"/>
    <property type="molecule type" value="Genomic_DNA"/>
</dbReference>
<dbReference type="STRING" id="1318617.MGM1_5680"/>